<protein>
    <submittedName>
        <fullName evidence="2">Uncharacterized protein</fullName>
    </submittedName>
</protein>
<feature type="region of interest" description="Disordered" evidence="1">
    <location>
        <begin position="195"/>
        <end position="219"/>
    </location>
</feature>
<evidence type="ECO:0000313" key="2">
    <source>
        <dbReference type="EMBL" id="MPC15762.1"/>
    </source>
</evidence>
<comment type="caution">
    <text evidence="2">The sequence shown here is derived from an EMBL/GenBank/DDBJ whole genome shotgun (WGS) entry which is preliminary data.</text>
</comment>
<evidence type="ECO:0000256" key="1">
    <source>
        <dbReference type="SAM" id="MobiDB-lite"/>
    </source>
</evidence>
<keyword evidence="3" id="KW-1185">Reference proteome</keyword>
<accession>A0A5B7D144</accession>
<name>A0A5B7D144_PORTR</name>
<sequence length="219" mass="24475">MNDCFKTVFIAEDDFTEPNRTWDYQGLQEIAVHKEDIGRLQDKLEVRKAMGPDGEEEATAHSLAIETRRIPQATPQNHPTRKKVTVKSWTSPVAAVTTTEVKRWPLVSTVPMRFLPQHRPSHPLAAVPVKDIITDSTVLLTWIVRHLLVECPSLIDLRHRYLYRCHDGDSGVYFLSEVLGPACLALGHDGELVRDGGEGDNTLTETGKENVEGEAEGSQ</sequence>
<reference evidence="2 3" key="1">
    <citation type="submission" date="2019-05" db="EMBL/GenBank/DDBJ databases">
        <title>Another draft genome of Portunus trituberculatus and its Hox gene families provides insights of decapod evolution.</title>
        <authorList>
            <person name="Jeong J.-H."/>
            <person name="Song I."/>
            <person name="Kim S."/>
            <person name="Choi T."/>
            <person name="Kim D."/>
            <person name="Ryu S."/>
            <person name="Kim W."/>
        </authorList>
    </citation>
    <scope>NUCLEOTIDE SEQUENCE [LARGE SCALE GENOMIC DNA]</scope>
    <source>
        <tissue evidence="2">Muscle</tissue>
    </source>
</reference>
<dbReference type="Proteomes" id="UP000324222">
    <property type="component" value="Unassembled WGS sequence"/>
</dbReference>
<proteinExistence type="predicted"/>
<dbReference type="EMBL" id="VSRR010000453">
    <property type="protein sequence ID" value="MPC15762.1"/>
    <property type="molecule type" value="Genomic_DNA"/>
</dbReference>
<dbReference type="AlphaFoldDB" id="A0A5B7D144"/>
<gene>
    <name evidence="2" type="ORF">E2C01_008566</name>
</gene>
<evidence type="ECO:0000313" key="3">
    <source>
        <dbReference type="Proteomes" id="UP000324222"/>
    </source>
</evidence>
<organism evidence="2 3">
    <name type="scientific">Portunus trituberculatus</name>
    <name type="common">Swimming crab</name>
    <name type="synonym">Neptunus trituberculatus</name>
    <dbReference type="NCBI Taxonomy" id="210409"/>
    <lineage>
        <taxon>Eukaryota</taxon>
        <taxon>Metazoa</taxon>
        <taxon>Ecdysozoa</taxon>
        <taxon>Arthropoda</taxon>
        <taxon>Crustacea</taxon>
        <taxon>Multicrustacea</taxon>
        <taxon>Malacostraca</taxon>
        <taxon>Eumalacostraca</taxon>
        <taxon>Eucarida</taxon>
        <taxon>Decapoda</taxon>
        <taxon>Pleocyemata</taxon>
        <taxon>Brachyura</taxon>
        <taxon>Eubrachyura</taxon>
        <taxon>Portunoidea</taxon>
        <taxon>Portunidae</taxon>
        <taxon>Portuninae</taxon>
        <taxon>Portunus</taxon>
    </lineage>
</organism>